<dbReference type="EMBL" id="JAUFPT010000051">
    <property type="protein sequence ID" value="MDN3571881.1"/>
    <property type="molecule type" value="Genomic_DNA"/>
</dbReference>
<sequence length="84" mass="9332">MKPQTQSCEALLESARLTVGLDEARILHRDALKRCPACHGRVTIQGVYSGQVSVNLSHRRIHDGCPLIPRHYKGVPSQHPQALK</sequence>
<evidence type="ECO:0008006" key="3">
    <source>
        <dbReference type="Google" id="ProtNLM"/>
    </source>
</evidence>
<name>A0ABT8APU7_9HYPH</name>
<protein>
    <recommendedName>
        <fullName evidence="3">Transposase</fullName>
    </recommendedName>
</protein>
<dbReference type="Proteomes" id="UP001244297">
    <property type="component" value="Unassembled WGS sequence"/>
</dbReference>
<dbReference type="RefSeq" id="WP_238294077.1">
    <property type="nucleotide sequence ID" value="NZ_BPQS01000095.1"/>
</dbReference>
<evidence type="ECO:0000313" key="2">
    <source>
        <dbReference type="Proteomes" id="UP001244297"/>
    </source>
</evidence>
<evidence type="ECO:0000313" key="1">
    <source>
        <dbReference type="EMBL" id="MDN3571881.1"/>
    </source>
</evidence>
<proteinExistence type="predicted"/>
<organism evidence="1 2">
    <name type="scientific">Methylobacterium longum</name>
    <dbReference type="NCBI Taxonomy" id="767694"/>
    <lineage>
        <taxon>Bacteria</taxon>
        <taxon>Pseudomonadati</taxon>
        <taxon>Pseudomonadota</taxon>
        <taxon>Alphaproteobacteria</taxon>
        <taxon>Hyphomicrobiales</taxon>
        <taxon>Methylobacteriaceae</taxon>
        <taxon>Methylobacterium</taxon>
    </lineage>
</organism>
<keyword evidence="2" id="KW-1185">Reference proteome</keyword>
<comment type="caution">
    <text evidence="1">The sequence shown here is derived from an EMBL/GenBank/DDBJ whole genome shotgun (WGS) entry which is preliminary data.</text>
</comment>
<accession>A0ABT8APU7</accession>
<gene>
    <name evidence="1" type="ORF">QWZ18_14750</name>
</gene>
<reference evidence="2" key="1">
    <citation type="journal article" date="2019" name="Int. J. Syst. Evol. Microbiol.">
        <title>The Global Catalogue of Microorganisms (GCM) 10K type strain sequencing project: providing services to taxonomists for standard genome sequencing and annotation.</title>
        <authorList>
            <consortium name="The Broad Institute Genomics Platform"/>
            <consortium name="The Broad Institute Genome Sequencing Center for Infectious Disease"/>
            <person name="Wu L."/>
            <person name="Ma J."/>
        </authorList>
    </citation>
    <scope>NUCLEOTIDE SEQUENCE [LARGE SCALE GENOMIC DNA]</scope>
    <source>
        <strain evidence="2">CECT 7806</strain>
    </source>
</reference>